<accession>A0A6J5NZQ6</accession>
<name>A0A6J5NZQ6_9CAUD</name>
<organism evidence="1">
    <name type="scientific">uncultured Caudovirales phage</name>
    <dbReference type="NCBI Taxonomy" id="2100421"/>
    <lineage>
        <taxon>Viruses</taxon>
        <taxon>Duplodnaviria</taxon>
        <taxon>Heunggongvirae</taxon>
        <taxon>Uroviricota</taxon>
        <taxon>Caudoviricetes</taxon>
        <taxon>Peduoviridae</taxon>
        <taxon>Maltschvirus</taxon>
        <taxon>Maltschvirus maltsch</taxon>
    </lineage>
</organism>
<evidence type="ECO:0000313" key="1">
    <source>
        <dbReference type="EMBL" id="CAB4162405.1"/>
    </source>
</evidence>
<sequence length="74" mass="8635">MTLIDVRGIMNYDIDKLRVVMETLPEMCSYGCGTCDRWTCASKEEYDACPRKETAERNKAIAAKFFKRHETFVF</sequence>
<proteinExistence type="predicted"/>
<protein>
    <submittedName>
        <fullName evidence="1">Uncharacterized protein</fullName>
    </submittedName>
</protein>
<dbReference type="EMBL" id="LR796734">
    <property type="protein sequence ID" value="CAB4162405.1"/>
    <property type="molecule type" value="Genomic_DNA"/>
</dbReference>
<gene>
    <name evidence="1" type="ORF">UFOVP787_38</name>
</gene>
<reference evidence="1" key="1">
    <citation type="submission" date="2020-04" db="EMBL/GenBank/DDBJ databases">
        <authorList>
            <person name="Chiriac C."/>
            <person name="Salcher M."/>
            <person name="Ghai R."/>
            <person name="Kavagutti S V."/>
        </authorList>
    </citation>
    <scope>NUCLEOTIDE SEQUENCE</scope>
</reference>